<name>A0ABP9XJE5_9DEIO</name>
<dbReference type="Proteomes" id="UP001404956">
    <property type="component" value="Unassembled WGS sequence"/>
</dbReference>
<evidence type="ECO:0000256" key="1">
    <source>
        <dbReference type="SAM" id="MobiDB-lite"/>
    </source>
</evidence>
<organism evidence="2 3">
    <name type="scientific">Deinococcus aluminii</name>
    <dbReference type="NCBI Taxonomy" id="1656885"/>
    <lineage>
        <taxon>Bacteria</taxon>
        <taxon>Thermotogati</taxon>
        <taxon>Deinococcota</taxon>
        <taxon>Deinococci</taxon>
        <taxon>Deinococcales</taxon>
        <taxon>Deinococcaceae</taxon>
        <taxon>Deinococcus</taxon>
    </lineage>
</organism>
<proteinExistence type="predicted"/>
<evidence type="ECO:0008006" key="4">
    <source>
        <dbReference type="Google" id="ProtNLM"/>
    </source>
</evidence>
<evidence type="ECO:0000313" key="2">
    <source>
        <dbReference type="EMBL" id="GAA5534818.1"/>
    </source>
</evidence>
<protein>
    <recommendedName>
        <fullName evidence="4">Transposase</fullName>
    </recommendedName>
</protein>
<dbReference type="EMBL" id="BAABRV010000010">
    <property type="protein sequence ID" value="GAA5534818.1"/>
    <property type="molecule type" value="Genomic_DNA"/>
</dbReference>
<feature type="region of interest" description="Disordered" evidence="1">
    <location>
        <begin position="56"/>
        <end position="82"/>
    </location>
</feature>
<evidence type="ECO:0000313" key="3">
    <source>
        <dbReference type="Proteomes" id="UP001404956"/>
    </source>
</evidence>
<comment type="caution">
    <text evidence="2">The sequence shown here is derived from an EMBL/GenBank/DDBJ whole genome shotgun (WGS) entry which is preliminary data.</text>
</comment>
<reference evidence="2 3" key="1">
    <citation type="submission" date="2024-02" db="EMBL/GenBank/DDBJ databases">
        <title>Deinococcus aluminii NBRC 112889.</title>
        <authorList>
            <person name="Ichikawa N."/>
            <person name="Katano-Makiyama Y."/>
            <person name="Hidaka K."/>
        </authorList>
    </citation>
    <scope>NUCLEOTIDE SEQUENCE [LARGE SCALE GENOMIC DNA]</scope>
    <source>
        <strain evidence="2 3">NBRC 112889</strain>
    </source>
</reference>
<accession>A0ABP9XJE5</accession>
<sequence length="82" mass="8868">MISPNAPVGVPMSSPICCPNCGSPHVDLTHRQDPELFRCTCSGLVDDLLQFRPAHLLGRPTPAPHAQGSRLRARGSQVQEEL</sequence>
<gene>
    <name evidence="2" type="ORF">Dalu01_03232</name>
</gene>
<keyword evidence="3" id="KW-1185">Reference proteome</keyword>